<feature type="transmembrane region" description="Helical" evidence="1">
    <location>
        <begin position="98"/>
        <end position="117"/>
    </location>
</feature>
<keyword evidence="1" id="KW-0472">Membrane</keyword>
<name>A0A1G4WAH8_9MYCO</name>
<keyword evidence="1" id="KW-1133">Transmembrane helix</keyword>
<dbReference type="AlphaFoldDB" id="A0A1G4WAH8"/>
<feature type="transmembrane region" description="Helical" evidence="1">
    <location>
        <begin position="64"/>
        <end position="86"/>
    </location>
</feature>
<evidence type="ECO:0000256" key="1">
    <source>
        <dbReference type="SAM" id="Phobius"/>
    </source>
</evidence>
<proteinExistence type="predicted"/>
<dbReference type="Proteomes" id="UP000199707">
    <property type="component" value="Unassembled WGS sequence"/>
</dbReference>
<evidence type="ECO:0008006" key="4">
    <source>
        <dbReference type="Google" id="ProtNLM"/>
    </source>
</evidence>
<gene>
    <name evidence="2" type="ORF">SAMN02799620_02686</name>
</gene>
<feature type="transmembrane region" description="Helical" evidence="1">
    <location>
        <begin position="39"/>
        <end position="57"/>
    </location>
</feature>
<sequence length="125" mass="13186">MKRPRLIDVGLVAAMAASAIAHARLYLHGYRFIPVVGPGFLVLTAVLGALAILILVGGPAWMRAAAAIVSAGALVAFLLSRTIGLFGFAEHGWQPQPYAVVSVVAEVVVMALGFMALRRPLRSPR</sequence>
<dbReference type="STRING" id="1502745.SAMN02799620_02686"/>
<evidence type="ECO:0000313" key="3">
    <source>
        <dbReference type="Proteomes" id="UP000199707"/>
    </source>
</evidence>
<dbReference type="EMBL" id="FMUB01000005">
    <property type="protein sequence ID" value="SCX19431.1"/>
    <property type="molecule type" value="Genomic_DNA"/>
</dbReference>
<evidence type="ECO:0000313" key="2">
    <source>
        <dbReference type="EMBL" id="SCX19431.1"/>
    </source>
</evidence>
<accession>A0A1G4WAH8</accession>
<reference evidence="3" key="1">
    <citation type="submission" date="2016-10" db="EMBL/GenBank/DDBJ databases">
        <authorList>
            <person name="Varghese N."/>
            <person name="Submissions S."/>
        </authorList>
    </citation>
    <scope>NUCLEOTIDE SEQUENCE [LARGE SCALE GENOMIC DNA]</scope>
    <source>
        <strain evidence="3">UNC267MFSha1.1M11</strain>
    </source>
</reference>
<organism evidence="2 3">
    <name type="scientific">Mycolicibacterium fluoranthenivorans</name>
    <dbReference type="NCBI Taxonomy" id="258505"/>
    <lineage>
        <taxon>Bacteria</taxon>
        <taxon>Bacillati</taxon>
        <taxon>Actinomycetota</taxon>
        <taxon>Actinomycetes</taxon>
        <taxon>Mycobacteriales</taxon>
        <taxon>Mycobacteriaceae</taxon>
        <taxon>Mycolicibacterium</taxon>
    </lineage>
</organism>
<protein>
    <recommendedName>
        <fullName evidence="4">DUF4345 domain-containing protein</fullName>
    </recommendedName>
</protein>
<keyword evidence="1" id="KW-0812">Transmembrane</keyword>